<evidence type="ECO:0000313" key="2">
    <source>
        <dbReference type="Proteomes" id="UP000494125"/>
    </source>
</evidence>
<accession>A0A6P2R2W0</accession>
<dbReference type="EMBL" id="CABVPN010000056">
    <property type="protein sequence ID" value="VWC29731.1"/>
    <property type="molecule type" value="Genomic_DNA"/>
</dbReference>
<name>A0A6P2R2W0_9BURK</name>
<keyword evidence="2" id="KW-1185">Reference proteome</keyword>
<gene>
    <name evidence="1" type="ORF">BDI24065_06315</name>
</gene>
<dbReference type="Proteomes" id="UP000494125">
    <property type="component" value="Unassembled WGS sequence"/>
</dbReference>
<dbReference type="AlphaFoldDB" id="A0A6P2R2W0"/>
<sequence>MARLRDDQAAKMVDGRPNVATVLGLYSKLAVPSR</sequence>
<evidence type="ECO:0000313" key="1">
    <source>
        <dbReference type="EMBL" id="VWC29731.1"/>
    </source>
</evidence>
<protein>
    <submittedName>
        <fullName evidence="1">Uncharacterized protein</fullName>
    </submittedName>
</protein>
<proteinExistence type="predicted"/>
<reference evidence="1 2" key="1">
    <citation type="submission" date="2019-09" db="EMBL/GenBank/DDBJ databases">
        <authorList>
            <person name="Depoorter E."/>
        </authorList>
    </citation>
    <scope>NUCLEOTIDE SEQUENCE [LARGE SCALE GENOMIC DNA]</scope>
    <source>
        <strain evidence="1">LMG 24065</strain>
    </source>
</reference>
<organism evidence="1 2">
    <name type="scientific">Burkholderia diffusa</name>
    <dbReference type="NCBI Taxonomy" id="488732"/>
    <lineage>
        <taxon>Bacteria</taxon>
        <taxon>Pseudomonadati</taxon>
        <taxon>Pseudomonadota</taxon>
        <taxon>Betaproteobacteria</taxon>
        <taxon>Burkholderiales</taxon>
        <taxon>Burkholderiaceae</taxon>
        <taxon>Burkholderia</taxon>
        <taxon>Burkholderia cepacia complex</taxon>
    </lineage>
</organism>